<feature type="compositionally biased region" description="Basic and acidic residues" evidence="1">
    <location>
        <begin position="112"/>
        <end position="130"/>
    </location>
</feature>
<dbReference type="AlphaFoldDB" id="C1EDQ9"/>
<name>C1EDQ9_MICCC</name>
<evidence type="ECO:0000256" key="1">
    <source>
        <dbReference type="SAM" id="MobiDB-lite"/>
    </source>
</evidence>
<reference evidence="2 3" key="1">
    <citation type="journal article" date="2009" name="Science">
        <title>Green evolution and dynamic adaptations revealed by genomes of the marine picoeukaryotes Micromonas.</title>
        <authorList>
            <person name="Worden A.Z."/>
            <person name="Lee J.H."/>
            <person name="Mock T."/>
            <person name="Rouze P."/>
            <person name="Simmons M.P."/>
            <person name="Aerts A.L."/>
            <person name="Allen A.E."/>
            <person name="Cuvelier M.L."/>
            <person name="Derelle E."/>
            <person name="Everett M.V."/>
            <person name="Foulon E."/>
            <person name="Grimwood J."/>
            <person name="Gundlach H."/>
            <person name="Henrissat B."/>
            <person name="Napoli C."/>
            <person name="McDonald S.M."/>
            <person name="Parker M.S."/>
            <person name="Rombauts S."/>
            <person name="Salamov A."/>
            <person name="Von Dassow P."/>
            <person name="Badger J.H."/>
            <person name="Coutinho P.M."/>
            <person name="Demir E."/>
            <person name="Dubchak I."/>
            <person name="Gentemann C."/>
            <person name="Eikrem W."/>
            <person name="Gready J.E."/>
            <person name="John U."/>
            <person name="Lanier W."/>
            <person name="Lindquist E.A."/>
            <person name="Lucas S."/>
            <person name="Mayer K.F."/>
            <person name="Moreau H."/>
            <person name="Not F."/>
            <person name="Otillar R."/>
            <person name="Panaud O."/>
            <person name="Pangilinan J."/>
            <person name="Paulsen I."/>
            <person name="Piegu B."/>
            <person name="Poliakov A."/>
            <person name="Robbens S."/>
            <person name="Schmutz J."/>
            <person name="Toulza E."/>
            <person name="Wyss T."/>
            <person name="Zelensky A."/>
            <person name="Zhou K."/>
            <person name="Armbrust E.V."/>
            <person name="Bhattacharya D."/>
            <person name="Goodenough U.W."/>
            <person name="Van de Peer Y."/>
            <person name="Grigoriev I.V."/>
        </authorList>
    </citation>
    <scope>NUCLEOTIDE SEQUENCE [LARGE SCALE GENOMIC DNA]</scope>
    <source>
        <strain evidence="3">RCC299 / NOUM17</strain>
    </source>
</reference>
<protein>
    <submittedName>
        <fullName evidence="2">Uncharacterized protein</fullName>
    </submittedName>
</protein>
<dbReference type="RefSeq" id="XP_002504839.1">
    <property type="nucleotide sequence ID" value="XM_002504793.1"/>
</dbReference>
<dbReference type="EMBL" id="CP001330">
    <property type="protein sequence ID" value="ACO66097.1"/>
    <property type="molecule type" value="Genomic_DNA"/>
</dbReference>
<keyword evidence="3" id="KW-1185">Reference proteome</keyword>
<feature type="region of interest" description="Disordered" evidence="1">
    <location>
        <begin position="101"/>
        <end position="136"/>
    </location>
</feature>
<proteinExistence type="predicted"/>
<evidence type="ECO:0000313" key="3">
    <source>
        <dbReference type="Proteomes" id="UP000002009"/>
    </source>
</evidence>
<sequence>MRAPALTSSGSPPVGRVRAMWAHAKSFQRWSGCTQVALTFFRRYVSEGPAARREATERIRFNRKSPRSQTLARLSSHLVVQSTVPSLRSLFPPERVVSQRVRQLGRSVGQTEDAKHQQRRPDGDHHPERQRQRRVRRVGVAHLHRFRRLWAVQGVLLDRADAGDATAGK</sequence>
<dbReference type="GeneID" id="8247574"/>
<organism evidence="2 3">
    <name type="scientific">Micromonas commoda (strain RCC299 / NOUM17 / CCMP2709)</name>
    <name type="common">Picoplanktonic green alga</name>
    <dbReference type="NCBI Taxonomy" id="296587"/>
    <lineage>
        <taxon>Eukaryota</taxon>
        <taxon>Viridiplantae</taxon>
        <taxon>Chlorophyta</taxon>
        <taxon>Mamiellophyceae</taxon>
        <taxon>Mamiellales</taxon>
        <taxon>Mamiellaceae</taxon>
        <taxon>Micromonas</taxon>
    </lineage>
</organism>
<evidence type="ECO:0000313" key="2">
    <source>
        <dbReference type="EMBL" id="ACO66097.1"/>
    </source>
</evidence>
<gene>
    <name evidence="2" type="ORF">MICPUN_53315</name>
</gene>
<dbReference type="Proteomes" id="UP000002009">
    <property type="component" value="Chromosome 11"/>
</dbReference>
<accession>C1EDQ9</accession>
<dbReference type="InParanoid" id="C1EDQ9"/>
<dbReference type="KEGG" id="mis:MICPUN_53315"/>